<keyword evidence="1" id="KW-1133">Transmembrane helix</keyword>
<keyword evidence="1" id="KW-0812">Transmembrane</keyword>
<comment type="caution">
    <text evidence="2">The sequence shown here is derived from an EMBL/GenBank/DDBJ whole genome shotgun (WGS) entry which is preliminary data.</text>
</comment>
<sequence>MILRTIALLFFGLAVALGFALGWGYELGTAMYKVNPAALNSLQVGVQRYLAPVIWDGLFVPFLTMPVWLLPTLFGLGFMIASSMRPGRG</sequence>
<accession>A0A9X9WUY7</accession>
<dbReference type="EMBL" id="JAAEDM010000013">
    <property type="protein sequence ID" value="MBR0670966.1"/>
    <property type="molecule type" value="Genomic_DNA"/>
</dbReference>
<name>A0A9X9WUY7_9PROT</name>
<keyword evidence="1" id="KW-0472">Membrane</keyword>
<evidence type="ECO:0000313" key="3">
    <source>
        <dbReference type="Proteomes" id="UP001138751"/>
    </source>
</evidence>
<reference evidence="2" key="1">
    <citation type="submission" date="2020-01" db="EMBL/GenBank/DDBJ databases">
        <authorList>
            <person name="Rat A."/>
        </authorList>
    </citation>
    <scope>NUCLEOTIDE SEQUENCE</scope>
    <source>
        <strain evidence="2">LMG 31231</strain>
    </source>
</reference>
<protein>
    <submittedName>
        <fullName evidence="2">Uncharacterized protein</fullName>
    </submittedName>
</protein>
<evidence type="ECO:0000256" key="1">
    <source>
        <dbReference type="SAM" id="Phobius"/>
    </source>
</evidence>
<proteinExistence type="predicted"/>
<gene>
    <name evidence="2" type="ORF">GXW76_07260</name>
</gene>
<dbReference type="Proteomes" id="UP001138751">
    <property type="component" value="Unassembled WGS sequence"/>
</dbReference>
<organism evidence="2 3">
    <name type="scientific">Neoroseomonas soli</name>
    <dbReference type="NCBI Taxonomy" id="1081025"/>
    <lineage>
        <taxon>Bacteria</taxon>
        <taxon>Pseudomonadati</taxon>
        <taxon>Pseudomonadota</taxon>
        <taxon>Alphaproteobacteria</taxon>
        <taxon>Acetobacterales</taxon>
        <taxon>Acetobacteraceae</taxon>
        <taxon>Neoroseomonas</taxon>
    </lineage>
</organism>
<dbReference type="AlphaFoldDB" id="A0A9X9WUY7"/>
<evidence type="ECO:0000313" key="2">
    <source>
        <dbReference type="EMBL" id="MBR0670966.1"/>
    </source>
</evidence>
<keyword evidence="3" id="KW-1185">Reference proteome</keyword>
<reference evidence="2" key="2">
    <citation type="journal article" date="2021" name="Syst. Appl. Microbiol.">
        <title>Roseomonas hellenica sp. nov., isolated from roots of wild-growing Alkanna tinctoria.</title>
        <authorList>
            <person name="Rat A."/>
            <person name="Naranjo H.D."/>
            <person name="Lebbe L."/>
            <person name="Cnockaert M."/>
            <person name="Krigas N."/>
            <person name="Grigoriadou K."/>
            <person name="Maloupa E."/>
            <person name="Willems A."/>
        </authorList>
    </citation>
    <scope>NUCLEOTIDE SEQUENCE</scope>
    <source>
        <strain evidence="2">LMG 31231</strain>
    </source>
</reference>
<dbReference type="RefSeq" id="WP_211861343.1">
    <property type="nucleotide sequence ID" value="NZ_JAAEDM010000013.1"/>
</dbReference>
<feature type="transmembrane region" description="Helical" evidence="1">
    <location>
        <begin position="58"/>
        <end position="81"/>
    </location>
</feature>